<sequence length="80" mass="8910">MAFESQSLKKKSSAGVFGDVLYGTMMLPKELEIEKERNFEQGFQVPDVGRVINIVRLTHSLTHMGLNPLLGDAMCNTLAR</sequence>
<dbReference type="AlphaFoldDB" id="A0A5N6QA76"/>
<evidence type="ECO:0000313" key="1">
    <source>
        <dbReference type="EMBL" id="KAD7611084.1"/>
    </source>
</evidence>
<dbReference type="EMBL" id="VIBQ01003020">
    <property type="protein sequence ID" value="KAD7611084.1"/>
    <property type="molecule type" value="Genomic_DNA"/>
</dbReference>
<name>A0A5N6QA76_9ROSI</name>
<reference evidence="1 2" key="1">
    <citation type="submission" date="2019-06" db="EMBL/GenBank/DDBJ databases">
        <title>A chromosomal-level reference genome of Carpinus fangiana (Coryloideae, Betulaceae).</title>
        <authorList>
            <person name="Yang X."/>
            <person name="Wang Z."/>
            <person name="Zhang L."/>
            <person name="Hao G."/>
            <person name="Liu J."/>
            <person name="Yang Y."/>
        </authorList>
    </citation>
    <scope>NUCLEOTIDE SEQUENCE [LARGE SCALE GENOMIC DNA]</scope>
    <source>
        <strain evidence="1">Cfa_2016G</strain>
        <tissue evidence="1">Leaf</tissue>
    </source>
</reference>
<dbReference type="Proteomes" id="UP000327013">
    <property type="component" value="Unassembled WGS sequence"/>
</dbReference>
<proteinExistence type="predicted"/>
<gene>
    <name evidence="1" type="ORF">FH972_027324</name>
</gene>
<evidence type="ECO:0000313" key="2">
    <source>
        <dbReference type="Proteomes" id="UP000327013"/>
    </source>
</evidence>
<comment type="caution">
    <text evidence="1">The sequence shown here is derived from an EMBL/GenBank/DDBJ whole genome shotgun (WGS) entry which is preliminary data.</text>
</comment>
<accession>A0A5N6QA76</accession>
<protein>
    <submittedName>
        <fullName evidence="1">Uncharacterized protein</fullName>
    </submittedName>
</protein>
<organism evidence="1 2">
    <name type="scientific">Carpinus fangiana</name>
    <dbReference type="NCBI Taxonomy" id="176857"/>
    <lineage>
        <taxon>Eukaryota</taxon>
        <taxon>Viridiplantae</taxon>
        <taxon>Streptophyta</taxon>
        <taxon>Embryophyta</taxon>
        <taxon>Tracheophyta</taxon>
        <taxon>Spermatophyta</taxon>
        <taxon>Magnoliopsida</taxon>
        <taxon>eudicotyledons</taxon>
        <taxon>Gunneridae</taxon>
        <taxon>Pentapetalae</taxon>
        <taxon>rosids</taxon>
        <taxon>fabids</taxon>
        <taxon>Fagales</taxon>
        <taxon>Betulaceae</taxon>
        <taxon>Carpinus</taxon>
    </lineage>
</organism>
<keyword evidence="2" id="KW-1185">Reference proteome</keyword>